<evidence type="ECO:0000313" key="7">
    <source>
        <dbReference type="EMBL" id="GGF80825.1"/>
    </source>
</evidence>
<dbReference type="PANTHER" id="PTHR43649">
    <property type="entry name" value="ARABINOSE-BINDING PROTEIN-RELATED"/>
    <property type="match status" value="1"/>
</dbReference>
<gene>
    <name evidence="7" type="ORF">GCM10010912_27450</name>
</gene>
<evidence type="ECO:0000256" key="5">
    <source>
        <dbReference type="ARBA" id="ARBA00023288"/>
    </source>
</evidence>
<evidence type="ECO:0000256" key="6">
    <source>
        <dbReference type="SAM" id="SignalP"/>
    </source>
</evidence>
<dbReference type="AlphaFoldDB" id="A0A917CAS8"/>
<keyword evidence="2 6" id="KW-0732">Signal</keyword>
<dbReference type="SUPFAM" id="SSF53850">
    <property type="entry name" value="Periplasmic binding protein-like II"/>
    <property type="match status" value="1"/>
</dbReference>
<dbReference type="InterPro" id="IPR006059">
    <property type="entry name" value="SBP"/>
</dbReference>
<organism evidence="7 8">
    <name type="scientific">Paenibacillus albidus</name>
    <dbReference type="NCBI Taxonomy" id="2041023"/>
    <lineage>
        <taxon>Bacteria</taxon>
        <taxon>Bacillati</taxon>
        <taxon>Bacillota</taxon>
        <taxon>Bacilli</taxon>
        <taxon>Bacillales</taxon>
        <taxon>Paenibacillaceae</taxon>
        <taxon>Paenibacillus</taxon>
    </lineage>
</organism>
<dbReference type="EMBL" id="BMKR01000009">
    <property type="protein sequence ID" value="GGF80825.1"/>
    <property type="molecule type" value="Genomic_DNA"/>
</dbReference>
<keyword evidence="4" id="KW-0564">Palmitate</keyword>
<keyword evidence="5" id="KW-0449">Lipoprotein</keyword>
<dbReference type="PROSITE" id="PS51257">
    <property type="entry name" value="PROKAR_LIPOPROTEIN"/>
    <property type="match status" value="1"/>
</dbReference>
<dbReference type="PANTHER" id="PTHR43649:SF33">
    <property type="entry name" value="POLYGALACTURONAN_RHAMNOGALACTURONAN-BINDING PROTEIN YTCQ"/>
    <property type="match status" value="1"/>
</dbReference>
<feature type="chain" id="PRO_5037265536" evidence="6">
    <location>
        <begin position="23"/>
        <end position="534"/>
    </location>
</feature>
<dbReference type="Pfam" id="PF01547">
    <property type="entry name" value="SBP_bac_1"/>
    <property type="match status" value="1"/>
</dbReference>
<evidence type="ECO:0000256" key="3">
    <source>
        <dbReference type="ARBA" id="ARBA00023136"/>
    </source>
</evidence>
<dbReference type="InterPro" id="IPR050490">
    <property type="entry name" value="Bact_solute-bd_prot1"/>
</dbReference>
<name>A0A917CAS8_9BACL</name>
<protein>
    <submittedName>
        <fullName evidence="7">Sugar ABC transporter permease</fullName>
    </submittedName>
</protein>
<keyword evidence="1" id="KW-1003">Cell membrane</keyword>
<dbReference type="RefSeq" id="WP_189025643.1">
    <property type="nucleotide sequence ID" value="NZ_BMKR01000009.1"/>
</dbReference>
<dbReference type="Gene3D" id="3.40.190.10">
    <property type="entry name" value="Periplasmic binding protein-like II"/>
    <property type="match status" value="2"/>
</dbReference>
<reference evidence="7" key="2">
    <citation type="submission" date="2020-09" db="EMBL/GenBank/DDBJ databases">
        <authorList>
            <person name="Sun Q."/>
            <person name="Zhou Y."/>
        </authorList>
    </citation>
    <scope>NUCLEOTIDE SEQUENCE</scope>
    <source>
        <strain evidence="7">CGMCC 1.16134</strain>
    </source>
</reference>
<evidence type="ECO:0000256" key="1">
    <source>
        <dbReference type="ARBA" id="ARBA00022475"/>
    </source>
</evidence>
<accession>A0A917CAS8</accession>
<keyword evidence="3" id="KW-0472">Membrane</keyword>
<proteinExistence type="predicted"/>
<sequence>MRKRAKGILLLTVAAMLVGATAGCTKGNEPEGKQESENKTEGAAYPISGDVKLTYWVPLNANTSATVKNLAETEFAKELKKRTGVEVEYIHPTAGREAEQFNLMIASGDLPDIIWYNWTQYPGGPEKAFSDGVITKLNDLQLKQAPNLSKYLQANPEINRMVTTDENSYYSFPFIRGDQSMLVSAGPVIRKDWLDDLGLQVPTTMDEWHTVLTAFKEKKGAEAPFSPYWNIQSVLSWGTFIGAYGITKGFYLDEGKVKYGPIEPAYKEFITTMNQWFSEKLLDNNFATLDTKTVDANIMNGKSGATVASAASGVAKWTSAMKEKDPKFQVMGTPYPVLKKGDHPQFGQYSLPYTAFGAAIAANSKHKEAAAKFLDYLYSEEGMRLANFGIEGISYTMDNGKPVFTDLILNNPNKLPISQAMAQYTLSHDMGPFIQNPGVMQTMLPAQAEAVKVWADTDADKHFLPPIFVAEEHQGELAKIMNEVTTYENEMLLKFIMGTEPISNFDNYVQQMKKLGIEKAISMQQAALERYNNR</sequence>
<comment type="caution">
    <text evidence="7">The sequence shown here is derived from an EMBL/GenBank/DDBJ whole genome shotgun (WGS) entry which is preliminary data.</text>
</comment>
<evidence type="ECO:0000256" key="2">
    <source>
        <dbReference type="ARBA" id="ARBA00022729"/>
    </source>
</evidence>
<keyword evidence="8" id="KW-1185">Reference proteome</keyword>
<evidence type="ECO:0000256" key="4">
    <source>
        <dbReference type="ARBA" id="ARBA00023139"/>
    </source>
</evidence>
<feature type="signal peptide" evidence="6">
    <location>
        <begin position="1"/>
        <end position="22"/>
    </location>
</feature>
<dbReference type="Proteomes" id="UP000637643">
    <property type="component" value="Unassembled WGS sequence"/>
</dbReference>
<reference evidence="7" key="1">
    <citation type="journal article" date="2014" name="Int. J. Syst. Evol. Microbiol.">
        <title>Complete genome sequence of Corynebacterium casei LMG S-19264T (=DSM 44701T), isolated from a smear-ripened cheese.</title>
        <authorList>
            <consortium name="US DOE Joint Genome Institute (JGI-PGF)"/>
            <person name="Walter F."/>
            <person name="Albersmeier A."/>
            <person name="Kalinowski J."/>
            <person name="Ruckert C."/>
        </authorList>
    </citation>
    <scope>NUCLEOTIDE SEQUENCE</scope>
    <source>
        <strain evidence="7">CGMCC 1.16134</strain>
    </source>
</reference>
<evidence type="ECO:0000313" key="8">
    <source>
        <dbReference type="Proteomes" id="UP000637643"/>
    </source>
</evidence>